<sequence length="84" mass="9779">MRGAGLSLILMSPMLESPESDMATTNLDDDMQQLGTNWQYKISGTDIELKEKQFMNDEVEYYKEVKTKSKKNAHAEDKKPRFFR</sequence>
<dbReference type="AlphaFoldDB" id="G3J021"/>
<dbReference type="HOGENOM" id="CLU_2523776_0_0_6"/>
<evidence type="ECO:0000313" key="1">
    <source>
        <dbReference type="EMBL" id="EGW20543.1"/>
    </source>
</evidence>
<evidence type="ECO:0000313" key="2">
    <source>
        <dbReference type="Proteomes" id="UP000004664"/>
    </source>
</evidence>
<protein>
    <submittedName>
        <fullName evidence="1">Uncharacterized protein</fullName>
    </submittedName>
</protein>
<keyword evidence="2" id="KW-1185">Reference proteome</keyword>
<dbReference type="EMBL" id="JH109153">
    <property type="protein sequence ID" value="EGW20543.1"/>
    <property type="molecule type" value="Genomic_DNA"/>
</dbReference>
<proteinExistence type="predicted"/>
<dbReference type="STRING" id="697282.Mettu_3689"/>
<reference evidence="1 2" key="1">
    <citation type="submission" date="2011-06" db="EMBL/GenBank/DDBJ databases">
        <title>Genomic sequence of Methylobacter tundripaludum SV96.</title>
        <authorList>
            <consortium name="US DOE Joint Genome Institute"/>
            <person name="Lucas S."/>
            <person name="Han J."/>
            <person name="Lapidus A."/>
            <person name="Cheng J.-F."/>
            <person name="Goodwin L."/>
            <person name="Pitluck S."/>
            <person name="Held B."/>
            <person name="Detter J.C."/>
            <person name="Han C."/>
            <person name="Tapia R."/>
            <person name="Land M."/>
            <person name="Hauser L."/>
            <person name="Kyrpides N."/>
            <person name="Ivanova N."/>
            <person name="Ovchinnikova G."/>
            <person name="Pagani I."/>
            <person name="Klotz M.G."/>
            <person name="Dispirito A.A."/>
            <person name="Murrell J.C."/>
            <person name="Dunfield P."/>
            <person name="Kalyuzhnaya M.G."/>
            <person name="Svenning M."/>
            <person name="Trotsenko Y.A."/>
            <person name="Stein L.Y."/>
            <person name="Woyke T."/>
        </authorList>
    </citation>
    <scope>NUCLEOTIDE SEQUENCE [LARGE SCALE GENOMIC DNA]</scope>
    <source>
        <strain evidence="2">ATCC BAA-1195 / DSM 17260 / SV96</strain>
    </source>
</reference>
<accession>G3J021</accession>
<gene>
    <name evidence="1" type="ORF">Mettu_3689</name>
</gene>
<name>G3J021_METTV</name>
<organism evidence="1 2">
    <name type="scientific">Methylobacter tundripaludum (strain ATCC BAA-1195 / DSM 17260 / SV96)</name>
    <dbReference type="NCBI Taxonomy" id="697282"/>
    <lineage>
        <taxon>Bacteria</taxon>
        <taxon>Pseudomonadati</taxon>
        <taxon>Pseudomonadota</taxon>
        <taxon>Gammaproteobacteria</taxon>
        <taxon>Methylococcales</taxon>
        <taxon>Methylococcaceae</taxon>
        <taxon>Methylobacter</taxon>
    </lineage>
</organism>
<dbReference type="Proteomes" id="UP000004664">
    <property type="component" value="Unassembled WGS sequence"/>
</dbReference>